<dbReference type="Pfam" id="PF00249">
    <property type="entry name" value="Myb_DNA-binding"/>
    <property type="match status" value="2"/>
</dbReference>
<evidence type="ECO:0000256" key="8">
    <source>
        <dbReference type="SAM" id="MobiDB-lite"/>
    </source>
</evidence>
<dbReference type="Gene3D" id="1.10.10.60">
    <property type="entry name" value="Homeodomain-like"/>
    <property type="match status" value="2"/>
</dbReference>
<accession>A0AAN7MG97</accession>
<evidence type="ECO:0000259" key="10">
    <source>
        <dbReference type="PROSITE" id="PS51294"/>
    </source>
</evidence>
<dbReference type="SMART" id="SM00717">
    <property type="entry name" value="SANT"/>
    <property type="match status" value="2"/>
</dbReference>
<keyword evidence="12" id="KW-1185">Reference proteome</keyword>
<feature type="region of interest" description="Disordered" evidence="8">
    <location>
        <begin position="149"/>
        <end position="168"/>
    </location>
</feature>
<evidence type="ECO:0000259" key="9">
    <source>
        <dbReference type="PROSITE" id="PS50090"/>
    </source>
</evidence>
<dbReference type="InterPro" id="IPR015495">
    <property type="entry name" value="Myb_TF_plants"/>
</dbReference>
<dbReference type="GO" id="GO:0051707">
    <property type="term" value="P:response to other organism"/>
    <property type="evidence" value="ECO:0007669"/>
    <property type="project" value="UniProtKB-ARBA"/>
</dbReference>
<dbReference type="GO" id="GO:0080090">
    <property type="term" value="P:regulation of primary metabolic process"/>
    <property type="evidence" value="ECO:0007669"/>
    <property type="project" value="UniProtKB-ARBA"/>
</dbReference>
<dbReference type="PANTHER" id="PTHR47994:SF5">
    <property type="entry name" value="F14D16.11-RELATED"/>
    <property type="match status" value="1"/>
</dbReference>
<evidence type="ECO:0000313" key="11">
    <source>
        <dbReference type="EMBL" id="KAK4798277.1"/>
    </source>
</evidence>
<keyword evidence="4" id="KW-0238">DNA-binding</keyword>
<protein>
    <submittedName>
        <fullName evidence="11">Uncharacterized protein</fullName>
    </submittedName>
</protein>
<keyword evidence="5" id="KW-0804">Transcription</keyword>
<keyword evidence="3" id="KW-0805">Transcription regulation</keyword>
<dbReference type="GO" id="GO:0000976">
    <property type="term" value="F:transcription cis-regulatory region binding"/>
    <property type="evidence" value="ECO:0007669"/>
    <property type="project" value="UniProtKB-ARBA"/>
</dbReference>
<keyword evidence="6" id="KW-0539">Nucleus</keyword>
<dbReference type="EMBL" id="JAXQNO010000005">
    <property type="protein sequence ID" value="KAK4798277.1"/>
    <property type="molecule type" value="Genomic_DNA"/>
</dbReference>
<dbReference type="PROSITE" id="PS51294">
    <property type="entry name" value="HTH_MYB"/>
    <property type="match status" value="2"/>
</dbReference>
<gene>
    <name evidence="11" type="ORF">SAY86_030603</name>
</gene>
<evidence type="ECO:0000256" key="5">
    <source>
        <dbReference type="ARBA" id="ARBA00023163"/>
    </source>
</evidence>
<dbReference type="FunFam" id="1.10.10.60:FF:000394">
    <property type="entry name" value="MYB transcription factor"/>
    <property type="match status" value="1"/>
</dbReference>
<comment type="caution">
    <text evidence="11">The sequence shown here is derived from an EMBL/GenBank/DDBJ whole genome shotgun (WGS) entry which is preliminary data.</text>
</comment>
<dbReference type="InterPro" id="IPR001005">
    <property type="entry name" value="SANT/Myb"/>
</dbReference>
<dbReference type="SUPFAM" id="SSF46689">
    <property type="entry name" value="Homeodomain-like"/>
    <property type="match status" value="1"/>
</dbReference>
<evidence type="ECO:0000256" key="1">
    <source>
        <dbReference type="ARBA" id="ARBA00004123"/>
    </source>
</evidence>
<proteinExistence type="predicted"/>
<evidence type="ECO:0000256" key="3">
    <source>
        <dbReference type="ARBA" id="ARBA00023015"/>
    </source>
</evidence>
<evidence type="ECO:0000256" key="7">
    <source>
        <dbReference type="ARBA" id="ARBA00062314"/>
    </source>
</evidence>
<keyword evidence="2" id="KW-0677">Repeat</keyword>
<evidence type="ECO:0000256" key="6">
    <source>
        <dbReference type="ARBA" id="ARBA00023242"/>
    </source>
</evidence>
<evidence type="ECO:0000256" key="4">
    <source>
        <dbReference type="ARBA" id="ARBA00023125"/>
    </source>
</evidence>
<organism evidence="11 12">
    <name type="scientific">Trapa natans</name>
    <name type="common">Water chestnut</name>
    <dbReference type="NCBI Taxonomy" id="22666"/>
    <lineage>
        <taxon>Eukaryota</taxon>
        <taxon>Viridiplantae</taxon>
        <taxon>Streptophyta</taxon>
        <taxon>Embryophyta</taxon>
        <taxon>Tracheophyta</taxon>
        <taxon>Spermatophyta</taxon>
        <taxon>Magnoliopsida</taxon>
        <taxon>eudicotyledons</taxon>
        <taxon>Gunneridae</taxon>
        <taxon>Pentapetalae</taxon>
        <taxon>rosids</taxon>
        <taxon>malvids</taxon>
        <taxon>Myrtales</taxon>
        <taxon>Lythraceae</taxon>
        <taxon>Trapa</taxon>
    </lineage>
</organism>
<feature type="domain" description="HTH myb-type" evidence="10">
    <location>
        <begin position="62"/>
        <end position="116"/>
    </location>
</feature>
<dbReference type="AlphaFoldDB" id="A0AAN7MG97"/>
<evidence type="ECO:0000256" key="2">
    <source>
        <dbReference type="ARBA" id="ARBA00022737"/>
    </source>
</evidence>
<dbReference type="PROSITE" id="PS50090">
    <property type="entry name" value="MYB_LIKE"/>
    <property type="match status" value="2"/>
</dbReference>
<feature type="domain" description="HTH myb-type" evidence="10">
    <location>
        <begin position="9"/>
        <end position="61"/>
    </location>
</feature>
<comment type="subcellular location">
    <subcellularLocation>
        <location evidence="1">Nucleus</location>
    </subcellularLocation>
</comment>
<dbReference type="InterPro" id="IPR009057">
    <property type="entry name" value="Homeodomain-like_sf"/>
</dbReference>
<comment type="subunit">
    <text evidence="7">Can form complexes with MYC2, MYC3 or MYC4.</text>
</comment>
<name>A0AAN7MG97_TRANT</name>
<dbReference type="InterPro" id="IPR017930">
    <property type="entry name" value="Myb_dom"/>
</dbReference>
<reference evidence="11 12" key="1">
    <citation type="journal article" date="2023" name="Hortic Res">
        <title>Pangenome of water caltrop reveals structural variations and asymmetric subgenome divergence after allopolyploidization.</title>
        <authorList>
            <person name="Zhang X."/>
            <person name="Chen Y."/>
            <person name="Wang L."/>
            <person name="Yuan Y."/>
            <person name="Fang M."/>
            <person name="Shi L."/>
            <person name="Lu R."/>
            <person name="Comes H.P."/>
            <person name="Ma Y."/>
            <person name="Chen Y."/>
            <person name="Huang G."/>
            <person name="Zhou Y."/>
            <person name="Zheng Z."/>
            <person name="Qiu Y."/>
        </authorList>
    </citation>
    <scope>NUCLEOTIDE SEQUENCE [LARGE SCALE GENOMIC DNA]</scope>
    <source>
        <strain evidence="11">F231</strain>
    </source>
</reference>
<feature type="compositionally biased region" description="Low complexity" evidence="8">
    <location>
        <begin position="149"/>
        <end position="162"/>
    </location>
</feature>
<evidence type="ECO:0000313" key="12">
    <source>
        <dbReference type="Proteomes" id="UP001346149"/>
    </source>
</evidence>
<dbReference type="Proteomes" id="UP001346149">
    <property type="component" value="Unassembled WGS sequence"/>
</dbReference>
<feature type="domain" description="Myb-like" evidence="9">
    <location>
        <begin position="62"/>
        <end position="112"/>
    </location>
</feature>
<dbReference type="GO" id="GO:0005634">
    <property type="term" value="C:nucleus"/>
    <property type="evidence" value="ECO:0007669"/>
    <property type="project" value="UniProtKB-SubCell"/>
</dbReference>
<feature type="domain" description="Myb-like" evidence="9">
    <location>
        <begin position="9"/>
        <end position="61"/>
    </location>
</feature>
<dbReference type="CDD" id="cd00167">
    <property type="entry name" value="SANT"/>
    <property type="match status" value="2"/>
</dbReference>
<dbReference type="PANTHER" id="PTHR47994">
    <property type="entry name" value="F14D16.11-RELATED"/>
    <property type="match status" value="1"/>
</dbReference>
<sequence length="264" mass="29963">MGRSPCCEKAHTNKGAWTKEEDDRLVAYIRAHGEGCWRSLPKAAGLLRCGKSCRLRWINYLRPDLKRGNFTHEEDELIIKLHTHLGNKWSLIAGRLPGRTDNEIKNYWNTHMRRKFTSHGIDPATHRPTNDQHSSHDISVTSISFSSVAAPAPEGSSSGSGSCHQQEEKDDMKVIGVDMKLDEKIGQDVEPYSHDLNLELRISPPYQLRQHHLMKSVGKSNRLICFACRLGVQNSKECRCRCNGRTHFLGLKTGALDCRYMETK</sequence>
<dbReference type="FunFam" id="1.10.10.60:FF:000001">
    <property type="entry name" value="MYB-related transcription factor"/>
    <property type="match status" value="1"/>
</dbReference>